<evidence type="ECO:0000256" key="1">
    <source>
        <dbReference type="SAM" id="Phobius"/>
    </source>
</evidence>
<feature type="transmembrane region" description="Helical" evidence="1">
    <location>
        <begin position="20"/>
        <end position="37"/>
    </location>
</feature>
<evidence type="ECO:0000313" key="2">
    <source>
        <dbReference type="EMBL" id="VEN73452.1"/>
    </source>
</evidence>
<feature type="transmembrane region" description="Helical" evidence="1">
    <location>
        <begin position="110"/>
        <end position="130"/>
    </location>
</feature>
<dbReference type="EMBL" id="CAACVI010000010">
    <property type="protein sequence ID" value="VEN73452.1"/>
    <property type="molecule type" value="Genomic_DNA"/>
</dbReference>
<name>A0A484HIN1_9BACT</name>
<accession>A0A484HIN1</accession>
<feature type="transmembrane region" description="Helical" evidence="1">
    <location>
        <begin position="49"/>
        <end position="72"/>
    </location>
</feature>
<organism evidence="2">
    <name type="scientific">uncultured Desulfobacteraceae bacterium</name>
    <dbReference type="NCBI Taxonomy" id="218296"/>
    <lineage>
        <taxon>Bacteria</taxon>
        <taxon>Pseudomonadati</taxon>
        <taxon>Thermodesulfobacteriota</taxon>
        <taxon>Desulfobacteria</taxon>
        <taxon>Desulfobacterales</taxon>
        <taxon>Desulfobacteraceae</taxon>
        <taxon>environmental samples</taxon>
    </lineage>
</organism>
<keyword evidence="1" id="KW-0812">Transmembrane</keyword>
<sequence>MTGTENAAEALRMVSDWAKWLVTIETFAIAVLGTLFTTDRASVDKRARAYGTAAVVCFVASICFAAMLLLTLPEIAQTLRPDLNIWLTEDSVAGVVFGLNTQGFALIESLLFGCGILFSAATIITIIWSGEKKGKTRGRP</sequence>
<protein>
    <submittedName>
        <fullName evidence="2">Uncharacterized protein</fullName>
    </submittedName>
</protein>
<keyword evidence="1" id="KW-1133">Transmembrane helix</keyword>
<keyword evidence="1" id="KW-0472">Membrane</keyword>
<gene>
    <name evidence="2" type="ORF">EPICR_180006</name>
</gene>
<proteinExistence type="predicted"/>
<dbReference type="AlphaFoldDB" id="A0A484HIN1"/>
<reference evidence="2" key="1">
    <citation type="submission" date="2019-01" db="EMBL/GenBank/DDBJ databases">
        <authorList>
            <consortium name="Genoscope - CEA"/>
            <person name="William W."/>
        </authorList>
    </citation>
    <scope>NUCLEOTIDE SEQUENCE</scope>
    <source>
        <strain evidence="2">CR-1</strain>
    </source>
</reference>